<evidence type="ECO:0000256" key="8">
    <source>
        <dbReference type="ARBA" id="ARBA00023239"/>
    </source>
</evidence>
<evidence type="ECO:0000256" key="3">
    <source>
        <dbReference type="ARBA" id="ARBA00022490"/>
    </source>
</evidence>
<evidence type="ECO:0000256" key="5">
    <source>
        <dbReference type="ARBA" id="ARBA00022842"/>
    </source>
</evidence>
<dbReference type="InterPro" id="IPR017946">
    <property type="entry name" value="PLC-like_Pdiesterase_TIM-brl"/>
</dbReference>
<dbReference type="Pfam" id="PF00387">
    <property type="entry name" value="PI-PLC-Y"/>
    <property type="match status" value="1"/>
</dbReference>
<dbReference type="SUPFAM" id="SSF47473">
    <property type="entry name" value="EF-hand"/>
    <property type="match status" value="1"/>
</dbReference>
<dbReference type="SMART" id="SM00149">
    <property type="entry name" value="PLCYc"/>
    <property type="match status" value="1"/>
</dbReference>
<dbReference type="Gene3D" id="1.10.238.10">
    <property type="entry name" value="EF-hand"/>
    <property type="match status" value="1"/>
</dbReference>
<dbReference type="PROSITE" id="PS50007">
    <property type="entry name" value="PIPLC_X_DOMAIN"/>
    <property type="match status" value="1"/>
</dbReference>
<name>A0A1Y3B7H3_EURMA</name>
<keyword evidence="7" id="KW-0807">Transducer</keyword>
<evidence type="ECO:0000313" key="12">
    <source>
        <dbReference type="Proteomes" id="UP000194236"/>
    </source>
</evidence>
<keyword evidence="5" id="KW-0460">Magnesium</keyword>
<dbReference type="GO" id="GO:0032228">
    <property type="term" value="P:regulation of synaptic transmission, GABAergic"/>
    <property type="evidence" value="ECO:0007669"/>
    <property type="project" value="TreeGrafter"/>
</dbReference>
<evidence type="ECO:0000313" key="11">
    <source>
        <dbReference type="EMBL" id="OTF76820.1"/>
    </source>
</evidence>
<evidence type="ECO:0000259" key="10">
    <source>
        <dbReference type="PROSITE" id="PS50008"/>
    </source>
</evidence>
<accession>A0A1Y3B7H3</accession>
<dbReference type="Pfam" id="PF00388">
    <property type="entry name" value="PI-PLC-X"/>
    <property type="match status" value="1"/>
</dbReference>
<dbReference type="EC" id="3.1.4.11" evidence="9"/>
<dbReference type="CDD" id="cd08558">
    <property type="entry name" value="PI-PLCc_eukaryota"/>
    <property type="match status" value="1"/>
</dbReference>
<dbReference type="SMART" id="SM00148">
    <property type="entry name" value="PLCXc"/>
    <property type="match status" value="1"/>
</dbReference>
<dbReference type="InterPro" id="IPR001711">
    <property type="entry name" value="PLipase_C_Pinositol-sp_Y"/>
</dbReference>
<keyword evidence="9" id="KW-0443">Lipid metabolism</keyword>
<sequence length="400" mass="45826">MTVEELQLFLEGEQSIQGTSLELCQNLINRFEPSDQARHKKQLLIDGFTQFLMSDACDILGLAPKQISHDMNHPFIDYFISSSYNTYVFNLLEKEIVINLNDKKILFTFTRYLIEDQVKGPSSCEGYAKALSSGCRCVKIDVHDGPDCPLVFHRNTLTSKIPLIDVLTTIKEMAFKNSPYPVIIHLENHCSLNVQKQVARLFRKILGDHLFILPTNDMLDNEMMKFKMETMSLSSNSSDDYSNDTMQHNAFISSSDKCLNIISDYSSLNSSTNIWSKLTPEKLMHKIIISGKKNCSTNLTIEEVSDEEEENDSRDFESRKRISICQELSEIISMILIHLNESLALKIVQQNVEELTQRNKHFMTQVTPDISRIDSSNLNPFEFWNCGVQLISMNYQACSR</sequence>
<dbReference type="OrthoDB" id="269822at2759"/>
<keyword evidence="9" id="KW-0442">Lipid degradation</keyword>
<evidence type="ECO:0000256" key="7">
    <source>
        <dbReference type="ARBA" id="ARBA00023224"/>
    </source>
</evidence>
<dbReference type="GO" id="GO:0051209">
    <property type="term" value="P:release of sequestered calcium ion into cytosol"/>
    <property type="evidence" value="ECO:0007669"/>
    <property type="project" value="TreeGrafter"/>
</dbReference>
<reference evidence="11 12" key="1">
    <citation type="submission" date="2017-03" db="EMBL/GenBank/DDBJ databases">
        <title>Genome Survey of Euroglyphus maynei.</title>
        <authorList>
            <person name="Arlian L.G."/>
            <person name="Morgan M.S."/>
            <person name="Rider S.D."/>
        </authorList>
    </citation>
    <scope>NUCLEOTIDE SEQUENCE [LARGE SCALE GENOMIC DNA]</scope>
    <source>
        <strain evidence="11">Arlian Lab</strain>
        <tissue evidence="11">Whole body</tissue>
    </source>
</reference>
<dbReference type="InterPro" id="IPR015359">
    <property type="entry name" value="PLC_EF-hand-like"/>
</dbReference>
<dbReference type="Pfam" id="PF09279">
    <property type="entry name" value="EF-hand_like"/>
    <property type="match status" value="1"/>
</dbReference>
<dbReference type="GO" id="GO:0007214">
    <property type="term" value="P:gamma-aminobutyric acid signaling pathway"/>
    <property type="evidence" value="ECO:0007669"/>
    <property type="project" value="TreeGrafter"/>
</dbReference>
<gene>
    <name evidence="11" type="ORF">BLA29_002540</name>
</gene>
<dbReference type="GO" id="GO:0046488">
    <property type="term" value="P:phosphatidylinositol metabolic process"/>
    <property type="evidence" value="ECO:0007669"/>
    <property type="project" value="TreeGrafter"/>
</dbReference>
<keyword evidence="6" id="KW-1015">Disulfide bond</keyword>
<keyword evidence="8" id="KW-0456">Lyase</keyword>
<feature type="domain" description="PI-PLC Y-box" evidence="10">
    <location>
        <begin position="339"/>
        <end position="396"/>
    </location>
</feature>
<dbReference type="GO" id="GO:0004435">
    <property type="term" value="F:phosphatidylinositol-4,5-bisphosphate phospholipase C activity"/>
    <property type="evidence" value="ECO:0007669"/>
    <property type="project" value="UniProtKB-EC"/>
</dbReference>
<evidence type="ECO:0000256" key="2">
    <source>
        <dbReference type="ARBA" id="ARBA00004496"/>
    </source>
</evidence>
<dbReference type="Proteomes" id="UP000194236">
    <property type="component" value="Unassembled WGS sequence"/>
</dbReference>
<dbReference type="GO" id="GO:0046872">
    <property type="term" value="F:metal ion binding"/>
    <property type="evidence" value="ECO:0007669"/>
    <property type="project" value="UniProtKB-KW"/>
</dbReference>
<comment type="caution">
    <text evidence="11">The sequence shown here is derived from an EMBL/GenBank/DDBJ whole genome shotgun (WGS) entry which is preliminary data.</text>
</comment>
<dbReference type="PRINTS" id="PR00390">
    <property type="entry name" value="PHPHLIPASEC"/>
</dbReference>
<evidence type="ECO:0000256" key="1">
    <source>
        <dbReference type="ARBA" id="ARBA00000110"/>
    </source>
</evidence>
<protein>
    <recommendedName>
        <fullName evidence="9">Phosphoinositide phospholipase C</fullName>
        <ecNumber evidence="9">3.1.4.11</ecNumber>
    </recommendedName>
</protein>
<dbReference type="EMBL" id="MUJZ01035599">
    <property type="protein sequence ID" value="OTF76820.1"/>
    <property type="molecule type" value="Genomic_DNA"/>
</dbReference>
<organism evidence="11 12">
    <name type="scientific">Euroglyphus maynei</name>
    <name type="common">Mayne's house dust mite</name>
    <dbReference type="NCBI Taxonomy" id="6958"/>
    <lineage>
        <taxon>Eukaryota</taxon>
        <taxon>Metazoa</taxon>
        <taxon>Ecdysozoa</taxon>
        <taxon>Arthropoda</taxon>
        <taxon>Chelicerata</taxon>
        <taxon>Arachnida</taxon>
        <taxon>Acari</taxon>
        <taxon>Acariformes</taxon>
        <taxon>Sarcoptiformes</taxon>
        <taxon>Astigmata</taxon>
        <taxon>Psoroptidia</taxon>
        <taxon>Analgoidea</taxon>
        <taxon>Pyroglyphidae</taxon>
        <taxon>Pyroglyphinae</taxon>
        <taxon>Euroglyphus</taxon>
    </lineage>
</organism>
<keyword evidence="4" id="KW-0479">Metal-binding</keyword>
<keyword evidence="9" id="KW-0378">Hydrolase</keyword>
<comment type="catalytic activity">
    <reaction evidence="9">
        <text>a 1,2-diacyl-sn-glycero-3-phospho-(1D-myo-inositol-4,5-bisphosphate) + H2O = 1D-myo-inositol 1,4,5-trisphosphate + a 1,2-diacyl-sn-glycerol + H(+)</text>
        <dbReference type="Rhea" id="RHEA:33179"/>
        <dbReference type="ChEBI" id="CHEBI:15377"/>
        <dbReference type="ChEBI" id="CHEBI:15378"/>
        <dbReference type="ChEBI" id="CHEBI:17815"/>
        <dbReference type="ChEBI" id="CHEBI:58456"/>
        <dbReference type="ChEBI" id="CHEBI:203600"/>
        <dbReference type="EC" id="3.1.4.11"/>
    </reaction>
</comment>
<dbReference type="InterPro" id="IPR011992">
    <property type="entry name" value="EF-hand-dom_pair"/>
</dbReference>
<dbReference type="SUPFAM" id="SSF51695">
    <property type="entry name" value="PLC-like phosphodiesterases"/>
    <property type="match status" value="1"/>
</dbReference>
<proteinExistence type="predicted"/>
<dbReference type="PROSITE" id="PS50008">
    <property type="entry name" value="PIPLC_Y_DOMAIN"/>
    <property type="match status" value="1"/>
</dbReference>
<evidence type="ECO:0000256" key="4">
    <source>
        <dbReference type="ARBA" id="ARBA00022723"/>
    </source>
</evidence>
<dbReference type="InterPro" id="IPR001192">
    <property type="entry name" value="PI-PLC_fam"/>
</dbReference>
<dbReference type="PANTHER" id="PTHR10336:SF196">
    <property type="entry name" value="PHOSPHOINOSITIDE PHOSPHOLIPASE C"/>
    <property type="match status" value="1"/>
</dbReference>
<comment type="subcellular location">
    <subcellularLocation>
        <location evidence="2">Cytoplasm</location>
    </subcellularLocation>
</comment>
<dbReference type="GO" id="GO:0016829">
    <property type="term" value="F:lyase activity"/>
    <property type="evidence" value="ECO:0007669"/>
    <property type="project" value="UniProtKB-KW"/>
</dbReference>
<evidence type="ECO:0000256" key="9">
    <source>
        <dbReference type="RuleBase" id="RU361133"/>
    </source>
</evidence>
<dbReference type="InterPro" id="IPR000909">
    <property type="entry name" value="PLipase_C_PInositol-sp_X_dom"/>
</dbReference>
<dbReference type="GO" id="GO:0048015">
    <property type="term" value="P:phosphatidylinositol-mediated signaling"/>
    <property type="evidence" value="ECO:0007669"/>
    <property type="project" value="TreeGrafter"/>
</dbReference>
<comment type="catalytic activity">
    <reaction evidence="1">
        <text>an N-(acyl)-sphingosylphosphoethanolamine = an N-(acyl)-sphingosyl-1,3-cyclic phosphate + ethanolamine</text>
        <dbReference type="Rhea" id="RHEA:60648"/>
        <dbReference type="ChEBI" id="CHEBI:57603"/>
        <dbReference type="ChEBI" id="CHEBI:143891"/>
        <dbReference type="ChEBI" id="CHEBI:143892"/>
    </reaction>
</comment>
<evidence type="ECO:0000256" key="6">
    <source>
        <dbReference type="ARBA" id="ARBA00023157"/>
    </source>
</evidence>
<dbReference type="PANTHER" id="PTHR10336">
    <property type="entry name" value="PHOSPHOINOSITIDE-SPECIFIC PHOSPHOLIPASE C FAMILY PROTEIN"/>
    <property type="match status" value="1"/>
</dbReference>
<keyword evidence="12" id="KW-1185">Reference proteome</keyword>
<dbReference type="Gene3D" id="3.20.20.190">
    <property type="entry name" value="Phosphatidylinositol (PI) phosphodiesterase"/>
    <property type="match status" value="1"/>
</dbReference>
<dbReference type="AlphaFoldDB" id="A0A1Y3B7H3"/>
<dbReference type="FunFam" id="1.10.238.10:FF:000005">
    <property type="entry name" value="Phosphoinositide phospholipase C"/>
    <property type="match status" value="1"/>
</dbReference>
<dbReference type="GO" id="GO:0016042">
    <property type="term" value="P:lipid catabolic process"/>
    <property type="evidence" value="ECO:0007669"/>
    <property type="project" value="UniProtKB-KW"/>
</dbReference>
<dbReference type="GO" id="GO:0005737">
    <property type="term" value="C:cytoplasm"/>
    <property type="evidence" value="ECO:0007669"/>
    <property type="project" value="UniProtKB-SubCell"/>
</dbReference>
<keyword evidence="3" id="KW-0963">Cytoplasm</keyword>